<dbReference type="OrthoDB" id="427844at2759"/>
<evidence type="ECO:0008006" key="11">
    <source>
        <dbReference type="Google" id="ProtNLM"/>
    </source>
</evidence>
<dbReference type="GO" id="GO:0020037">
    <property type="term" value="F:heme binding"/>
    <property type="evidence" value="ECO:0007669"/>
    <property type="project" value="InterPro"/>
</dbReference>
<evidence type="ECO:0000256" key="2">
    <source>
        <dbReference type="ARBA" id="ARBA00022617"/>
    </source>
</evidence>
<dbReference type="InterPro" id="IPR001128">
    <property type="entry name" value="Cyt_P450"/>
</dbReference>
<name>A0A8S1MRR9_9CILI</name>
<keyword evidence="6 7" id="KW-0503">Monooxygenase</keyword>
<keyword evidence="3 7" id="KW-0479">Metal-binding</keyword>
<keyword evidence="5 7" id="KW-0408">Iron</keyword>
<evidence type="ECO:0000256" key="3">
    <source>
        <dbReference type="ARBA" id="ARBA00022723"/>
    </source>
</evidence>
<dbReference type="EMBL" id="CAJJDN010000044">
    <property type="protein sequence ID" value="CAD8082870.1"/>
    <property type="molecule type" value="Genomic_DNA"/>
</dbReference>
<dbReference type="InterPro" id="IPR017972">
    <property type="entry name" value="Cyt_P450_CS"/>
</dbReference>
<evidence type="ECO:0000256" key="8">
    <source>
        <dbReference type="SAM" id="Phobius"/>
    </source>
</evidence>
<keyword evidence="4 7" id="KW-0560">Oxidoreductase</keyword>
<dbReference type="PANTHER" id="PTHR24291:SF50">
    <property type="entry name" value="BIFUNCTIONAL ALBAFLAVENONE MONOOXYGENASE_TERPENE SYNTHASE"/>
    <property type="match status" value="1"/>
</dbReference>
<sequence>MYIYIGIAFLLILLYSLVIKPFIQLLLIKIKFGNQAKMIFFPIFGDIVEIEGSYKKYNDHYASIKKYFKENKDLKFLLLNIFNIPFIFIGDPEMIKQIHTNHDSFRKIDFLNNNSRLMGQGLLFQYGQQWKNQRKLLGRPFDFDKLKARIPMMNQVVKLKLANNNYQNPLDLTRSIAGEVVIQTFFGKEAENAQLNGREAQSEIVELFNDITEAIYGSFYGFLKWMIIGEKQWKILPNKKERNINRRIEELNIFARNVIDNRITKIQKEGFKKNQEDFDFLDIHLQELLDEKNTTGITKEEIISQFITLFFAGTDTTSSVAAMCLFYLAQYPEIHQELLKEIQTVIGDGDVLDIHLNKLQELNSFILEVLRVRNPASGPLVRVANQDMLIKDLHIKKGWILMPANFVQQQNDKYFQNYEDFDHKRFLKTQVVKNDNGYVNIPFSAGPRNCIGQHMAMMEIKVILCHIIRNFKVTPVPEKMKNLKWKAKFLYFHEPLDCIQLIRN</sequence>
<dbReference type="PANTHER" id="PTHR24291">
    <property type="entry name" value="CYTOCHROME P450 FAMILY 4"/>
    <property type="match status" value="1"/>
</dbReference>
<feature type="transmembrane region" description="Helical" evidence="8">
    <location>
        <begin position="6"/>
        <end position="28"/>
    </location>
</feature>
<organism evidence="9 10">
    <name type="scientific">Paramecium sonneborni</name>
    <dbReference type="NCBI Taxonomy" id="65129"/>
    <lineage>
        <taxon>Eukaryota</taxon>
        <taxon>Sar</taxon>
        <taxon>Alveolata</taxon>
        <taxon>Ciliophora</taxon>
        <taxon>Intramacronucleata</taxon>
        <taxon>Oligohymenophorea</taxon>
        <taxon>Peniculida</taxon>
        <taxon>Parameciidae</taxon>
        <taxon>Paramecium</taxon>
    </lineage>
</organism>
<evidence type="ECO:0000256" key="7">
    <source>
        <dbReference type="RuleBase" id="RU000461"/>
    </source>
</evidence>
<keyword evidence="8" id="KW-1133">Transmembrane helix</keyword>
<dbReference type="CDD" id="cd20621">
    <property type="entry name" value="CYP5011A1-like"/>
    <property type="match status" value="1"/>
</dbReference>
<comment type="caution">
    <text evidence="9">The sequence shown here is derived from an EMBL/GenBank/DDBJ whole genome shotgun (WGS) entry which is preliminary data.</text>
</comment>
<protein>
    <recommendedName>
        <fullName evidence="11">Cytochrome P450</fullName>
    </recommendedName>
</protein>
<keyword evidence="8" id="KW-0472">Membrane</keyword>
<dbReference type="Pfam" id="PF00067">
    <property type="entry name" value="p450"/>
    <property type="match status" value="1"/>
</dbReference>
<dbReference type="Proteomes" id="UP000692954">
    <property type="component" value="Unassembled WGS sequence"/>
</dbReference>
<keyword evidence="2 7" id="KW-0349">Heme</keyword>
<keyword evidence="10" id="KW-1185">Reference proteome</keyword>
<dbReference type="AlphaFoldDB" id="A0A8S1MRR9"/>
<dbReference type="InterPro" id="IPR050196">
    <property type="entry name" value="Cytochrome_P450_Monoox"/>
</dbReference>
<gene>
    <name evidence="9" type="ORF">PSON_ATCC_30995.1.T0440102</name>
</gene>
<evidence type="ECO:0000313" key="10">
    <source>
        <dbReference type="Proteomes" id="UP000692954"/>
    </source>
</evidence>
<evidence type="ECO:0000256" key="6">
    <source>
        <dbReference type="ARBA" id="ARBA00023033"/>
    </source>
</evidence>
<evidence type="ECO:0000313" key="9">
    <source>
        <dbReference type="EMBL" id="CAD8082870.1"/>
    </source>
</evidence>
<dbReference type="GO" id="GO:0005506">
    <property type="term" value="F:iron ion binding"/>
    <property type="evidence" value="ECO:0007669"/>
    <property type="project" value="InterPro"/>
</dbReference>
<dbReference type="FunFam" id="1.10.630.10:FF:000091">
    <property type="entry name" value="Uncharacterized protein"/>
    <property type="match status" value="1"/>
</dbReference>
<accession>A0A8S1MRR9</accession>
<evidence type="ECO:0000256" key="1">
    <source>
        <dbReference type="ARBA" id="ARBA00010617"/>
    </source>
</evidence>
<evidence type="ECO:0000256" key="5">
    <source>
        <dbReference type="ARBA" id="ARBA00023004"/>
    </source>
</evidence>
<reference evidence="9" key="1">
    <citation type="submission" date="2021-01" db="EMBL/GenBank/DDBJ databases">
        <authorList>
            <consortium name="Genoscope - CEA"/>
            <person name="William W."/>
        </authorList>
    </citation>
    <scope>NUCLEOTIDE SEQUENCE</scope>
</reference>
<keyword evidence="8" id="KW-0812">Transmembrane</keyword>
<proteinExistence type="inferred from homology"/>
<dbReference type="GO" id="GO:0016705">
    <property type="term" value="F:oxidoreductase activity, acting on paired donors, with incorporation or reduction of molecular oxygen"/>
    <property type="evidence" value="ECO:0007669"/>
    <property type="project" value="InterPro"/>
</dbReference>
<evidence type="ECO:0000256" key="4">
    <source>
        <dbReference type="ARBA" id="ARBA00023002"/>
    </source>
</evidence>
<comment type="similarity">
    <text evidence="1 7">Belongs to the cytochrome P450 family.</text>
</comment>
<dbReference type="GO" id="GO:0004497">
    <property type="term" value="F:monooxygenase activity"/>
    <property type="evidence" value="ECO:0007669"/>
    <property type="project" value="UniProtKB-KW"/>
</dbReference>
<dbReference type="PROSITE" id="PS00086">
    <property type="entry name" value="CYTOCHROME_P450"/>
    <property type="match status" value="1"/>
</dbReference>